<dbReference type="PANTHER" id="PTHR34322:SF2">
    <property type="entry name" value="TRANSPOSASE IS200-LIKE DOMAIN-CONTAINING PROTEIN"/>
    <property type="match status" value="1"/>
</dbReference>
<evidence type="ECO:0000313" key="2">
    <source>
        <dbReference type="EMBL" id="OHA25843.1"/>
    </source>
</evidence>
<dbReference type="PANTHER" id="PTHR34322">
    <property type="entry name" value="TRANSPOSASE, Y1_TNP DOMAIN-CONTAINING"/>
    <property type="match status" value="1"/>
</dbReference>
<dbReference type="InterPro" id="IPR036515">
    <property type="entry name" value="Transposase_17_sf"/>
</dbReference>
<dbReference type="InterPro" id="IPR002686">
    <property type="entry name" value="Transposase_17"/>
</dbReference>
<dbReference type="Proteomes" id="UP000177943">
    <property type="component" value="Unassembled WGS sequence"/>
</dbReference>
<feature type="domain" description="Transposase IS200-like" evidence="1">
    <location>
        <begin position="8"/>
        <end position="146"/>
    </location>
</feature>
<organism evidence="2 3">
    <name type="scientific">Candidatus Taylorbacteria bacterium RIFCSPHIGHO2_02_FULL_45_35</name>
    <dbReference type="NCBI Taxonomy" id="1802311"/>
    <lineage>
        <taxon>Bacteria</taxon>
        <taxon>Candidatus Tayloriibacteriota</taxon>
    </lineage>
</organism>
<dbReference type="AlphaFoldDB" id="A0A1G2MPR1"/>
<evidence type="ECO:0000259" key="1">
    <source>
        <dbReference type="SMART" id="SM01321"/>
    </source>
</evidence>
<gene>
    <name evidence="2" type="ORF">A3D56_01130</name>
</gene>
<dbReference type="SUPFAM" id="SSF143422">
    <property type="entry name" value="Transposase IS200-like"/>
    <property type="match status" value="1"/>
</dbReference>
<reference evidence="2 3" key="1">
    <citation type="journal article" date="2016" name="Nat. Commun.">
        <title>Thousands of microbial genomes shed light on interconnected biogeochemical processes in an aquifer system.</title>
        <authorList>
            <person name="Anantharaman K."/>
            <person name="Brown C.T."/>
            <person name="Hug L.A."/>
            <person name="Sharon I."/>
            <person name="Castelle C.J."/>
            <person name="Probst A.J."/>
            <person name="Thomas B.C."/>
            <person name="Singh A."/>
            <person name="Wilkins M.J."/>
            <person name="Karaoz U."/>
            <person name="Brodie E.L."/>
            <person name="Williams K.H."/>
            <person name="Hubbard S.S."/>
            <person name="Banfield J.F."/>
        </authorList>
    </citation>
    <scope>NUCLEOTIDE SEQUENCE [LARGE SCALE GENOMIC DNA]</scope>
</reference>
<proteinExistence type="predicted"/>
<dbReference type="Pfam" id="PF01797">
    <property type="entry name" value="Y1_Tnp"/>
    <property type="match status" value="1"/>
</dbReference>
<dbReference type="EMBL" id="MHRP01000043">
    <property type="protein sequence ID" value="OHA25843.1"/>
    <property type="molecule type" value="Genomic_DNA"/>
</dbReference>
<accession>A0A1G2MPR1</accession>
<dbReference type="SMART" id="SM01321">
    <property type="entry name" value="Y1_Tnp"/>
    <property type="match status" value="1"/>
</dbReference>
<name>A0A1G2MPR1_9BACT</name>
<protein>
    <recommendedName>
        <fullName evidence="1">Transposase IS200-like domain-containing protein</fullName>
    </recommendedName>
</protein>
<dbReference type="GO" id="GO:0006313">
    <property type="term" value="P:DNA transposition"/>
    <property type="evidence" value="ECO:0007669"/>
    <property type="project" value="InterPro"/>
</dbReference>
<sequence length="226" mass="27039">MQRDFNFSIGEFYHLYNRGTDKRKIFLNRQDHERFLTLLYVVNNTEVFHLSDHTNRSTDEFLTLPRTETFVDIGAYCLMPNHFHLLVREKVNNGVSLFMKKLLTAYVMYFNKTHERTGALFEGRFKGKHLNTDRYLKYQFAYCHLNPVKLCDPNWRDERILNDKQTFDFLANYQYSSYQDYCGVTRGQGGIINRGAFPEYFGKGDFKESIREWLNFNTPKRVKDRP</sequence>
<dbReference type="GO" id="GO:0003677">
    <property type="term" value="F:DNA binding"/>
    <property type="evidence" value="ECO:0007669"/>
    <property type="project" value="InterPro"/>
</dbReference>
<evidence type="ECO:0000313" key="3">
    <source>
        <dbReference type="Proteomes" id="UP000177943"/>
    </source>
</evidence>
<comment type="caution">
    <text evidence="2">The sequence shown here is derived from an EMBL/GenBank/DDBJ whole genome shotgun (WGS) entry which is preliminary data.</text>
</comment>
<dbReference type="GO" id="GO:0004803">
    <property type="term" value="F:transposase activity"/>
    <property type="evidence" value="ECO:0007669"/>
    <property type="project" value="InterPro"/>
</dbReference>
<dbReference type="Gene3D" id="3.30.70.1290">
    <property type="entry name" value="Transposase IS200-like"/>
    <property type="match status" value="1"/>
</dbReference>